<comment type="caution">
    <text evidence="3">The sequence shown here is derived from an EMBL/GenBank/DDBJ whole genome shotgun (WGS) entry which is preliminary data.</text>
</comment>
<feature type="domain" description="Ferrous iron transporter FeoA-like" evidence="2">
    <location>
        <begin position="1"/>
        <end position="75"/>
    </location>
</feature>
<dbReference type="OrthoDB" id="5770927at2"/>
<dbReference type="SMART" id="SM00899">
    <property type="entry name" value="FeoA"/>
    <property type="match status" value="1"/>
</dbReference>
<reference evidence="4" key="1">
    <citation type="submission" date="2016-02" db="EMBL/GenBank/DDBJ databases">
        <authorList>
            <person name="Schultz-Johansen M."/>
            <person name="Glaring M.A."/>
            <person name="Bech P.K."/>
            <person name="Stougaard P."/>
        </authorList>
    </citation>
    <scope>NUCLEOTIDE SEQUENCE [LARGE SCALE GENOMIC DNA]</scope>
    <source>
        <strain evidence="4">S66</strain>
    </source>
</reference>
<evidence type="ECO:0000259" key="2">
    <source>
        <dbReference type="SMART" id="SM00899"/>
    </source>
</evidence>
<dbReference type="Proteomes" id="UP000070299">
    <property type="component" value="Unassembled WGS sequence"/>
</dbReference>
<dbReference type="Gene3D" id="2.30.30.90">
    <property type="match status" value="1"/>
</dbReference>
<protein>
    <submittedName>
        <fullName evidence="3">Iron transporter FeoA</fullName>
    </submittedName>
</protein>
<evidence type="ECO:0000313" key="4">
    <source>
        <dbReference type="Proteomes" id="UP000070299"/>
    </source>
</evidence>
<dbReference type="EMBL" id="LSNE01000002">
    <property type="protein sequence ID" value="KXI30765.1"/>
    <property type="molecule type" value="Genomic_DNA"/>
</dbReference>
<dbReference type="InterPro" id="IPR038157">
    <property type="entry name" value="FeoA_core_dom"/>
</dbReference>
<dbReference type="AlphaFoldDB" id="A0A136A696"/>
<dbReference type="SUPFAM" id="SSF50037">
    <property type="entry name" value="C-terminal domain of transcriptional repressors"/>
    <property type="match status" value="1"/>
</dbReference>
<organism evidence="3 4">
    <name type="scientific">Paraglaciecola hydrolytica</name>
    <dbReference type="NCBI Taxonomy" id="1799789"/>
    <lineage>
        <taxon>Bacteria</taxon>
        <taxon>Pseudomonadati</taxon>
        <taxon>Pseudomonadota</taxon>
        <taxon>Gammaproteobacteria</taxon>
        <taxon>Alteromonadales</taxon>
        <taxon>Alteromonadaceae</taxon>
        <taxon>Paraglaciecola</taxon>
    </lineage>
</organism>
<sequence length="76" mass="8372">MTLWELKNKQSASIESLDPTLLPAIFHRLNEMGFAAGQVIQCLRRSPMKGPLVLQLGDCVYSLEQSIASRINISAA</sequence>
<proteinExistence type="predicted"/>
<keyword evidence="4" id="KW-1185">Reference proteome</keyword>
<dbReference type="GO" id="GO:0046914">
    <property type="term" value="F:transition metal ion binding"/>
    <property type="evidence" value="ECO:0007669"/>
    <property type="project" value="InterPro"/>
</dbReference>
<dbReference type="STRING" id="1799789.AX660_04950"/>
<dbReference type="InterPro" id="IPR007167">
    <property type="entry name" value="Fe-transptr_FeoA-like"/>
</dbReference>
<evidence type="ECO:0000313" key="3">
    <source>
        <dbReference type="EMBL" id="KXI30765.1"/>
    </source>
</evidence>
<dbReference type="InterPro" id="IPR008988">
    <property type="entry name" value="Transcriptional_repressor_C"/>
</dbReference>
<keyword evidence="1" id="KW-0408">Iron</keyword>
<evidence type="ECO:0000256" key="1">
    <source>
        <dbReference type="ARBA" id="ARBA00023004"/>
    </source>
</evidence>
<name>A0A136A696_9ALTE</name>
<gene>
    <name evidence="3" type="ORF">AX660_04950</name>
</gene>
<accession>A0A136A696</accession>
<dbReference type="Pfam" id="PF04023">
    <property type="entry name" value="FeoA"/>
    <property type="match status" value="1"/>
</dbReference>
<dbReference type="RefSeq" id="WP_068371704.1">
    <property type="nucleotide sequence ID" value="NZ_LSNE01000002.1"/>
</dbReference>